<proteinExistence type="predicted"/>
<name>A0A4Y2GYK9_ARAVE</name>
<accession>A0A4Y2GYK9</accession>
<protein>
    <submittedName>
        <fullName evidence="2">Uncharacterized protein</fullName>
    </submittedName>
</protein>
<feature type="region of interest" description="Disordered" evidence="1">
    <location>
        <begin position="83"/>
        <end position="119"/>
    </location>
</feature>
<reference evidence="2 3" key="1">
    <citation type="journal article" date="2019" name="Sci. Rep.">
        <title>Orb-weaving spider Araneus ventricosus genome elucidates the spidroin gene catalogue.</title>
        <authorList>
            <person name="Kono N."/>
            <person name="Nakamura H."/>
            <person name="Ohtoshi R."/>
            <person name="Moran D.A.P."/>
            <person name="Shinohara A."/>
            <person name="Yoshida Y."/>
            <person name="Fujiwara M."/>
            <person name="Mori M."/>
            <person name="Tomita M."/>
            <person name="Arakawa K."/>
        </authorList>
    </citation>
    <scope>NUCLEOTIDE SEQUENCE [LARGE SCALE GENOMIC DNA]</scope>
</reference>
<evidence type="ECO:0000313" key="2">
    <source>
        <dbReference type="EMBL" id="GBM58870.1"/>
    </source>
</evidence>
<comment type="caution">
    <text evidence="2">The sequence shown here is derived from an EMBL/GenBank/DDBJ whole genome shotgun (WGS) entry which is preliminary data.</text>
</comment>
<organism evidence="2 3">
    <name type="scientific">Araneus ventricosus</name>
    <name type="common">Orbweaver spider</name>
    <name type="synonym">Epeira ventricosa</name>
    <dbReference type="NCBI Taxonomy" id="182803"/>
    <lineage>
        <taxon>Eukaryota</taxon>
        <taxon>Metazoa</taxon>
        <taxon>Ecdysozoa</taxon>
        <taxon>Arthropoda</taxon>
        <taxon>Chelicerata</taxon>
        <taxon>Arachnida</taxon>
        <taxon>Araneae</taxon>
        <taxon>Araneomorphae</taxon>
        <taxon>Entelegynae</taxon>
        <taxon>Araneoidea</taxon>
        <taxon>Araneidae</taxon>
        <taxon>Araneus</taxon>
    </lineage>
</organism>
<dbReference type="AlphaFoldDB" id="A0A4Y2GYK9"/>
<evidence type="ECO:0000313" key="3">
    <source>
        <dbReference type="Proteomes" id="UP000499080"/>
    </source>
</evidence>
<dbReference type="Proteomes" id="UP000499080">
    <property type="component" value="Unassembled WGS sequence"/>
</dbReference>
<gene>
    <name evidence="2" type="ORF">AVEN_87162_1</name>
</gene>
<dbReference type="EMBL" id="BGPR01001652">
    <property type="protein sequence ID" value="GBM58870.1"/>
    <property type="molecule type" value="Genomic_DNA"/>
</dbReference>
<sequence>MYISTSVGAYEPLAVREWVRGMKIYVSTSVGDDEPLAVREWVREMKIYITTSVGDYEPLAKFQEDDTQVWTINCQQRKEPLFSSKIHSGARKRPSPASVEWGGLRRNRPHRNKPLKWMG</sequence>
<keyword evidence="3" id="KW-1185">Reference proteome</keyword>
<evidence type="ECO:0000256" key="1">
    <source>
        <dbReference type="SAM" id="MobiDB-lite"/>
    </source>
</evidence>
<feature type="compositionally biased region" description="Basic residues" evidence="1">
    <location>
        <begin position="105"/>
        <end position="119"/>
    </location>
</feature>
<dbReference type="OrthoDB" id="9884289at2759"/>